<dbReference type="EMBL" id="VSSQ01113570">
    <property type="protein sequence ID" value="MPN49899.1"/>
    <property type="molecule type" value="Genomic_DNA"/>
</dbReference>
<keyword evidence="1" id="KW-1133">Transmembrane helix</keyword>
<evidence type="ECO:0000256" key="1">
    <source>
        <dbReference type="SAM" id="Phobius"/>
    </source>
</evidence>
<proteinExistence type="predicted"/>
<comment type="caution">
    <text evidence="2">The sequence shown here is derived from an EMBL/GenBank/DDBJ whole genome shotgun (WGS) entry which is preliminary data.</text>
</comment>
<dbReference type="AlphaFoldDB" id="A0A645IHE5"/>
<keyword evidence="1" id="KW-0472">Membrane</keyword>
<reference evidence="2" key="1">
    <citation type="submission" date="2019-08" db="EMBL/GenBank/DDBJ databases">
        <authorList>
            <person name="Kucharzyk K."/>
            <person name="Murdoch R.W."/>
            <person name="Higgins S."/>
            <person name="Loffler F."/>
        </authorList>
    </citation>
    <scope>NUCLEOTIDE SEQUENCE</scope>
</reference>
<organism evidence="2">
    <name type="scientific">bioreactor metagenome</name>
    <dbReference type="NCBI Taxonomy" id="1076179"/>
    <lineage>
        <taxon>unclassified sequences</taxon>
        <taxon>metagenomes</taxon>
        <taxon>ecological metagenomes</taxon>
    </lineage>
</organism>
<name>A0A645IHE5_9ZZZZ</name>
<keyword evidence="1" id="KW-0812">Transmembrane</keyword>
<sequence length="115" mass="13670">MYVFIDKPEAKAGRGMNARTKSHPRIDIYNDFVGSGFIFFPGRFDYQVLPYFKGVIVFFPIFFPVFIANLIYKYLASDLEITLHIFYRPGQALHYLFIFREIGFYCYKFMIQKVC</sequence>
<evidence type="ECO:0000313" key="2">
    <source>
        <dbReference type="EMBL" id="MPN49899.1"/>
    </source>
</evidence>
<feature type="transmembrane region" description="Helical" evidence="1">
    <location>
        <begin position="51"/>
        <end position="72"/>
    </location>
</feature>
<gene>
    <name evidence="2" type="ORF">SDC9_197523</name>
</gene>
<protein>
    <submittedName>
        <fullName evidence="2">Uncharacterized protein</fullName>
    </submittedName>
</protein>
<accession>A0A645IHE5</accession>